<name>A0ACD3AMR5_9AGAR</name>
<reference evidence="1 2" key="1">
    <citation type="journal article" date="2019" name="Nat. Ecol. Evol.">
        <title>Megaphylogeny resolves global patterns of mushroom evolution.</title>
        <authorList>
            <person name="Varga T."/>
            <person name="Krizsan K."/>
            <person name="Foldi C."/>
            <person name="Dima B."/>
            <person name="Sanchez-Garcia M."/>
            <person name="Sanchez-Ramirez S."/>
            <person name="Szollosi G.J."/>
            <person name="Szarkandi J.G."/>
            <person name="Papp V."/>
            <person name="Albert L."/>
            <person name="Andreopoulos W."/>
            <person name="Angelini C."/>
            <person name="Antonin V."/>
            <person name="Barry K.W."/>
            <person name="Bougher N.L."/>
            <person name="Buchanan P."/>
            <person name="Buyck B."/>
            <person name="Bense V."/>
            <person name="Catcheside P."/>
            <person name="Chovatia M."/>
            <person name="Cooper J."/>
            <person name="Damon W."/>
            <person name="Desjardin D."/>
            <person name="Finy P."/>
            <person name="Geml J."/>
            <person name="Haridas S."/>
            <person name="Hughes K."/>
            <person name="Justo A."/>
            <person name="Karasinski D."/>
            <person name="Kautmanova I."/>
            <person name="Kiss B."/>
            <person name="Kocsube S."/>
            <person name="Kotiranta H."/>
            <person name="LaButti K.M."/>
            <person name="Lechner B.E."/>
            <person name="Liimatainen K."/>
            <person name="Lipzen A."/>
            <person name="Lukacs Z."/>
            <person name="Mihaltcheva S."/>
            <person name="Morgado L.N."/>
            <person name="Niskanen T."/>
            <person name="Noordeloos M.E."/>
            <person name="Ohm R.A."/>
            <person name="Ortiz-Santana B."/>
            <person name="Ovrebo C."/>
            <person name="Racz N."/>
            <person name="Riley R."/>
            <person name="Savchenko A."/>
            <person name="Shiryaev A."/>
            <person name="Soop K."/>
            <person name="Spirin V."/>
            <person name="Szebenyi C."/>
            <person name="Tomsovsky M."/>
            <person name="Tulloss R.E."/>
            <person name="Uehling J."/>
            <person name="Grigoriev I.V."/>
            <person name="Vagvolgyi C."/>
            <person name="Papp T."/>
            <person name="Martin F.M."/>
            <person name="Miettinen O."/>
            <person name="Hibbett D.S."/>
            <person name="Nagy L.G."/>
        </authorList>
    </citation>
    <scope>NUCLEOTIDE SEQUENCE [LARGE SCALE GENOMIC DNA]</scope>
    <source>
        <strain evidence="1 2">NL-1719</strain>
    </source>
</reference>
<evidence type="ECO:0000313" key="2">
    <source>
        <dbReference type="Proteomes" id="UP000308600"/>
    </source>
</evidence>
<keyword evidence="2" id="KW-1185">Reference proteome</keyword>
<dbReference type="EMBL" id="ML208394">
    <property type="protein sequence ID" value="TFK66782.1"/>
    <property type="molecule type" value="Genomic_DNA"/>
</dbReference>
<protein>
    <submittedName>
        <fullName evidence="1">Uncharacterized protein</fullName>
    </submittedName>
</protein>
<dbReference type="Proteomes" id="UP000308600">
    <property type="component" value="Unassembled WGS sequence"/>
</dbReference>
<sequence length="120" mass="13325">MDFMVECPVCYERHNISEMNFLWCGHGFCSDCVPNMTGCAYNCTVNSSIGMETRKIFVNPAGSGTSQHERITRLVDGLNRVEPGFPSIALKNASKKINEVIDDPTSRLSGHIAVWLLVFP</sequence>
<gene>
    <name evidence="1" type="ORF">BDN72DRAFT_130039</name>
</gene>
<accession>A0ACD3AMR5</accession>
<proteinExistence type="predicted"/>
<evidence type="ECO:0000313" key="1">
    <source>
        <dbReference type="EMBL" id="TFK66782.1"/>
    </source>
</evidence>
<organism evidence="1 2">
    <name type="scientific">Pluteus cervinus</name>
    <dbReference type="NCBI Taxonomy" id="181527"/>
    <lineage>
        <taxon>Eukaryota</taxon>
        <taxon>Fungi</taxon>
        <taxon>Dikarya</taxon>
        <taxon>Basidiomycota</taxon>
        <taxon>Agaricomycotina</taxon>
        <taxon>Agaricomycetes</taxon>
        <taxon>Agaricomycetidae</taxon>
        <taxon>Agaricales</taxon>
        <taxon>Pluteineae</taxon>
        <taxon>Pluteaceae</taxon>
        <taxon>Pluteus</taxon>
    </lineage>
</organism>